<dbReference type="Pfam" id="PF00067">
    <property type="entry name" value="p450"/>
    <property type="match status" value="1"/>
</dbReference>
<dbReference type="InterPro" id="IPR036396">
    <property type="entry name" value="Cyt_P450_sf"/>
</dbReference>
<evidence type="ECO:0000256" key="2">
    <source>
        <dbReference type="ARBA" id="ARBA00009995"/>
    </source>
</evidence>
<evidence type="ECO:0000256" key="4">
    <source>
        <dbReference type="ARBA" id="ARBA00022676"/>
    </source>
</evidence>
<evidence type="ECO:0000313" key="11">
    <source>
        <dbReference type="EMBL" id="KAJ8559654.1"/>
    </source>
</evidence>
<comment type="caution">
    <text evidence="11">The sequence shown here is derived from an EMBL/GenBank/DDBJ whole genome shotgun (WGS) entry which is preliminary data.</text>
</comment>
<evidence type="ECO:0000256" key="5">
    <source>
        <dbReference type="ARBA" id="ARBA00022679"/>
    </source>
</evidence>
<evidence type="ECO:0000313" key="12">
    <source>
        <dbReference type="Proteomes" id="UP001152561"/>
    </source>
</evidence>
<protein>
    <recommendedName>
        <fullName evidence="10">Glycosyltransferase N-terminal domain-containing protein</fullName>
    </recommendedName>
</protein>
<feature type="binding site" description="axial binding residue" evidence="9">
    <location>
        <position position="815"/>
    </location>
    <ligand>
        <name>heme</name>
        <dbReference type="ChEBI" id="CHEBI:30413"/>
    </ligand>
    <ligandPart>
        <name>Fe</name>
        <dbReference type="ChEBI" id="CHEBI:18248"/>
    </ligandPart>
</feature>
<dbReference type="InterPro" id="IPR035595">
    <property type="entry name" value="UDP_glycos_trans_CS"/>
</dbReference>
<organism evidence="11 12">
    <name type="scientific">Anisodus acutangulus</name>
    <dbReference type="NCBI Taxonomy" id="402998"/>
    <lineage>
        <taxon>Eukaryota</taxon>
        <taxon>Viridiplantae</taxon>
        <taxon>Streptophyta</taxon>
        <taxon>Embryophyta</taxon>
        <taxon>Tracheophyta</taxon>
        <taxon>Spermatophyta</taxon>
        <taxon>Magnoliopsida</taxon>
        <taxon>eudicotyledons</taxon>
        <taxon>Gunneridae</taxon>
        <taxon>Pentapetalae</taxon>
        <taxon>asterids</taxon>
        <taxon>lamiids</taxon>
        <taxon>Solanales</taxon>
        <taxon>Solanaceae</taxon>
        <taxon>Solanoideae</taxon>
        <taxon>Hyoscyameae</taxon>
        <taxon>Anisodus</taxon>
    </lineage>
</organism>
<dbReference type="PRINTS" id="PR00463">
    <property type="entry name" value="EP450I"/>
</dbReference>
<sequence length="867" mass="99767">MSPKFRTVVIIYDSLMTCTVQDVRLVHNMDAYCFHSTSAFNSYSFIWDVITKIFPAYMKMNHPTLISERLLKSLMKVFANLKVSSLKLSSSDIRTKMKILKDLPSIESCYPPEILEILKKQLECGKFKCGDIHDTSRVIEGPFLDLLTKFMGNDKQWALGPFNPTLNLEKKGPIIASHWSVEWLDKQSPNSVILISFGTSVSLSHDQINEIAIGLDKSQQKFIWLLRTADDHKANTSTEENNVKAQLREGFESRVKGRGIIVKDWAPQLDILAHISIGGFMSHCGWNSCMESITMGVPIAAWPMNVDQPRNAVLITEVLRIGLNVRNWDSRDNLVTSMTIENVVKILMTSLEGDKMRRNAEVLGNAIKESMLDVALLLLFLVNFGSSYLSNKYDNCNNILPRPYPLLGHVVGILRNRNRMIQWTAELLLVNNNYKSCSFLRFPLRRHPHILTANPANVQHILKTRFDIYQKTTSFRATHQELYRDNLFLAEGGQQRWRKLRQLFGHQVNSRSFLKYAMLITENEVSNRLLPFFISNTAIVVDLHDILRRFTYDVVFRMVLGHDLAYLSNNFPQTKFADSFEYAKELSWMRLFSLTWKAKRFLNMGSEKRLGLEISEMREFLRQIMRRKKEAGRRLLDQNINDNDDFISGLLLMNNNNDQRDDDDEEILIDASINLILAGVETLLAALKWFFLSVSRNPNVEDKIVKEVKDERKDIRDMIYTHASIFESMRLYPPVPLGGLEATQDDVLPDGTNVNMGTTVIFHTYAMGRSPELWGADWPEFRPERWLKKTEENHETFLARDSYTYPVFHGGPRICLGKEIALAQIKTVAAAVLRRFHMVPAMEEKDYEPLYSSPSSDGFLVKVVHRN</sequence>
<evidence type="ECO:0000259" key="10">
    <source>
        <dbReference type="Pfam" id="PF26168"/>
    </source>
</evidence>
<evidence type="ECO:0000256" key="9">
    <source>
        <dbReference type="PIRSR" id="PIRSR602401-1"/>
    </source>
</evidence>
<dbReference type="EMBL" id="JAJAGQ010000006">
    <property type="protein sequence ID" value="KAJ8559654.1"/>
    <property type="molecule type" value="Genomic_DNA"/>
</dbReference>
<keyword evidence="7" id="KW-0560">Oxidoreductase</keyword>
<dbReference type="GO" id="GO:0016138">
    <property type="term" value="P:glycoside biosynthetic process"/>
    <property type="evidence" value="ECO:0007669"/>
    <property type="project" value="UniProtKB-ARBA"/>
</dbReference>
<keyword evidence="6 9" id="KW-0479">Metal-binding</keyword>
<dbReference type="Proteomes" id="UP001152561">
    <property type="component" value="Unassembled WGS sequence"/>
</dbReference>
<gene>
    <name evidence="11" type="ORF">K7X08_003712</name>
</gene>
<accession>A0A9Q1MHF6</accession>
<dbReference type="PROSITE" id="PS00375">
    <property type="entry name" value="UDPGT"/>
    <property type="match status" value="1"/>
</dbReference>
<keyword evidence="12" id="KW-1185">Reference proteome</keyword>
<reference evidence="12" key="1">
    <citation type="journal article" date="2023" name="Proc. Natl. Acad. Sci. U.S.A.">
        <title>Genomic and structural basis for evolution of tropane alkaloid biosynthesis.</title>
        <authorList>
            <person name="Wanga Y.-J."/>
            <person name="Taina T."/>
            <person name="Yua J.-Y."/>
            <person name="Lia J."/>
            <person name="Xua B."/>
            <person name="Chenc J."/>
            <person name="D'Auriad J.C."/>
            <person name="Huanga J.-P."/>
            <person name="Huanga S.-X."/>
        </authorList>
    </citation>
    <scope>NUCLEOTIDE SEQUENCE [LARGE SCALE GENOMIC DNA]</scope>
    <source>
        <strain evidence="12">cv. KIB-2019</strain>
    </source>
</reference>
<dbReference type="Gene3D" id="3.40.50.2000">
    <property type="entry name" value="Glycogen Phosphorylase B"/>
    <property type="match status" value="1"/>
</dbReference>
<dbReference type="CDD" id="cd03784">
    <property type="entry name" value="GT1_Gtf-like"/>
    <property type="match status" value="1"/>
</dbReference>
<dbReference type="AlphaFoldDB" id="A0A9Q1MHF6"/>
<dbReference type="Pfam" id="PF00201">
    <property type="entry name" value="UDPGT"/>
    <property type="match status" value="1"/>
</dbReference>
<dbReference type="PRINTS" id="PR00385">
    <property type="entry name" value="P450"/>
</dbReference>
<dbReference type="GO" id="GO:0006629">
    <property type="term" value="P:lipid metabolic process"/>
    <property type="evidence" value="ECO:0007669"/>
    <property type="project" value="UniProtKB-ARBA"/>
</dbReference>
<proteinExistence type="inferred from homology"/>
<evidence type="ECO:0000256" key="7">
    <source>
        <dbReference type="ARBA" id="ARBA00023002"/>
    </source>
</evidence>
<comment type="similarity">
    <text evidence="3">Belongs to the cytochrome P450 family.</text>
</comment>
<keyword evidence="4" id="KW-0328">Glycosyltransferase</keyword>
<dbReference type="OrthoDB" id="5835829at2759"/>
<evidence type="ECO:0000256" key="8">
    <source>
        <dbReference type="ARBA" id="ARBA00023004"/>
    </source>
</evidence>
<dbReference type="PROSITE" id="PS00086">
    <property type="entry name" value="CYTOCHROME_P450"/>
    <property type="match status" value="1"/>
</dbReference>
<keyword evidence="5" id="KW-0808">Transferase</keyword>
<dbReference type="PANTHER" id="PTHR24296">
    <property type="entry name" value="CYTOCHROME P450"/>
    <property type="match status" value="1"/>
</dbReference>
<dbReference type="Pfam" id="PF26168">
    <property type="entry name" value="Glyco_transf_N"/>
    <property type="match status" value="1"/>
</dbReference>
<keyword evidence="9" id="KW-0349">Heme</keyword>
<dbReference type="GO" id="GO:0004497">
    <property type="term" value="F:monooxygenase activity"/>
    <property type="evidence" value="ECO:0007669"/>
    <property type="project" value="InterPro"/>
</dbReference>
<comment type="cofactor">
    <cofactor evidence="1 9">
        <name>heme</name>
        <dbReference type="ChEBI" id="CHEBI:30413"/>
    </cofactor>
</comment>
<name>A0A9Q1MHF6_9SOLA</name>
<evidence type="ECO:0000256" key="1">
    <source>
        <dbReference type="ARBA" id="ARBA00001971"/>
    </source>
</evidence>
<keyword evidence="8 9" id="KW-0408">Iron</keyword>
<dbReference type="GO" id="GO:0005506">
    <property type="term" value="F:iron ion binding"/>
    <property type="evidence" value="ECO:0007669"/>
    <property type="project" value="InterPro"/>
</dbReference>
<evidence type="ECO:0000256" key="6">
    <source>
        <dbReference type="ARBA" id="ARBA00022723"/>
    </source>
</evidence>
<dbReference type="InterPro" id="IPR017972">
    <property type="entry name" value="Cyt_P450_CS"/>
</dbReference>
<comment type="similarity">
    <text evidence="2">Belongs to the UDP-glycosyltransferase family.</text>
</comment>
<dbReference type="Gene3D" id="1.10.630.10">
    <property type="entry name" value="Cytochrome P450"/>
    <property type="match status" value="1"/>
</dbReference>
<feature type="domain" description="Glycosyltransferase N-terminal" evidence="10">
    <location>
        <begin position="94"/>
        <end position="164"/>
    </location>
</feature>
<dbReference type="GO" id="GO:0008194">
    <property type="term" value="F:UDP-glycosyltransferase activity"/>
    <property type="evidence" value="ECO:0007669"/>
    <property type="project" value="InterPro"/>
</dbReference>
<dbReference type="SUPFAM" id="SSF53756">
    <property type="entry name" value="UDP-Glycosyltransferase/glycogen phosphorylase"/>
    <property type="match status" value="1"/>
</dbReference>
<dbReference type="InterPro" id="IPR001128">
    <property type="entry name" value="Cyt_P450"/>
</dbReference>
<dbReference type="InterPro" id="IPR002213">
    <property type="entry name" value="UDP_glucos_trans"/>
</dbReference>
<dbReference type="InterPro" id="IPR058980">
    <property type="entry name" value="Glyco_transf_N"/>
</dbReference>
<dbReference type="GO" id="GO:0020037">
    <property type="term" value="F:heme binding"/>
    <property type="evidence" value="ECO:0007669"/>
    <property type="project" value="InterPro"/>
</dbReference>
<evidence type="ECO:0000256" key="3">
    <source>
        <dbReference type="ARBA" id="ARBA00010617"/>
    </source>
</evidence>
<dbReference type="SUPFAM" id="SSF48264">
    <property type="entry name" value="Cytochrome P450"/>
    <property type="match status" value="1"/>
</dbReference>
<dbReference type="GO" id="GO:0016705">
    <property type="term" value="F:oxidoreductase activity, acting on paired donors, with incorporation or reduction of molecular oxygen"/>
    <property type="evidence" value="ECO:0007669"/>
    <property type="project" value="InterPro"/>
</dbReference>
<dbReference type="FunFam" id="3.40.50.2000:FF:000060">
    <property type="entry name" value="Glycosyltransferase"/>
    <property type="match status" value="1"/>
</dbReference>
<dbReference type="InterPro" id="IPR002401">
    <property type="entry name" value="Cyt_P450_E_grp-I"/>
</dbReference>